<dbReference type="GO" id="GO:0008270">
    <property type="term" value="F:zinc ion binding"/>
    <property type="evidence" value="ECO:0007669"/>
    <property type="project" value="UniProtKB-KW"/>
</dbReference>
<dbReference type="Pfam" id="PF00104">
    <property type="entry name" value="Hormone_recep"/>
    <property type="match status" value="1"/>
</dbReference>
<keyword evidence="16" id="KW-1185">Reference proteome</keyword>
<evidence type="ECO:0000256" key="4">
    <source>
        <dbReference type="ARBA" id="ARBA00022771"/>
    </source>
</evidence>
<accession>A0A2A2KXD9</accession>
<dbReference type="InterPro" id="IPR049636">
    <property type="entry name" value="HNF4-like_DBD"/>
</dbReference>
<feature type="compositionally biased region" description="Low complexity" evidence="12">
    <location>
        <begin position="548"/>
        <end position="560"/>
    </location>
</feature>
<feature type="domain" description="NR LBD" evidence="14">
    <location>
        <begin position="128"/>
        <end position="368"/>
    </location>
</feature>
<comment type="caution">
    <text evidence="15">The sequence shown here is derived from an EMBL/GenBank/DDBJ whole genome shotgun (WGS) entry which is preliminary data.</text>
</comment>
<evidence type="ECO:0000256" key="1">
    <source>
        <dbReference type="ARBA" id="ARBA00004123"/>
    </source>
</evidence>
<evidence type="ECO:0000256" key="5">
    <source>
        <dbReference type="ARBA" id="ARBA00022833"/>
    </source>
</evidence>
<dbReference type="GO" id="GO:0003700">
    <property type="term" value="F:DNA-binding transcription factor activity"/>
    <property type="evidence" value="ECO:0007669"/>
    <property type="project" value="InterPro"/>
</dbReference>
<evidence type="ECO:0000256" key="6">
    <source>
        <dbReference type="ARBA" id="ARBA00023015"/>
    </source>
</evidence>
<evidence type="ECO:0000256" key="3">
    <source>
        <dbReference type="ARBA" id="ARBA00022723"/>
    </source>
</evidence>
<feature type="domain" description="Nuclear receptor" evidence="13">
    <location>
        <begin position="21"/>
        <end position="96"/>
    </location>
</feature>
<evidence type="ECO:0000259" key="13">
    <source>
        <dbReference type="PROSITE" id="PS51030"/>
    </source>
</evidence>
<keyword evidence="6" id="KW-0805">Transcription regulation</keyword>
<dbReference type="SMART" id="SM00430">
    <property type="entry name" value="HOLI"/>
    <property type="match status" value="1"/>
</dbReference>
<feature type="region of interest" description="Disordered" evidence="12">
    <location>
        <begin position="518"/>
        <end position="563"/>
    </location>
</feature>
<feature type="compositionally biased region" description="Low complexity" evidence="12">
    <location>
        <begin position="394"/>
        <end position="423"/>
    </location>
</feature>
<name>A0A2A2KXD9_9BILA</name>
<dbReference type="AlphaFoldDB" id="A0A2A2KXD9"/>
<dbReference type="InterPro" id="IPR013088">
    <property type="entry name" value="Znf_NHR/GATA"/>
</dbReference>
<dbReference type="GO" id="GO:0000978">
    <property type="term" value="F:RNA polymerase II cis-regulatory region sequence-specific DNA binding"/>
    <property type="evidence" value="ECO:0007669"/>
    <property type="project" value="InterPro"/>
</dbReference>
<keyword evidence="3" id="KW-0479">Metal-binding</keyword>
<keyword evidence="8" id="KW-0804">Transcription</keyword>
<feature type="compositionally biased region" description="Polar residues" evidence="12">
    <location>
        <begin position="524"/>
        <end position="547"/>
    </location>
</feature>
<keyword evidence="9" id="KW-0675">Receptor</keyword>
<dbReference type="PROSITE" id="PS00031">
    <property type="entry name" value="NUCLEAR_REC_DBD_1"/>
    <property type="match status" value="1"/>
</dbReference>
<evidence type="ECO:0000256" key="8">
    <source>
        <dbReference type="ARBA" id="ARBA00023163"/>
    </source>
</evidence>
<evidence type="ECO:0000313" key="15">
    <source>
        <dbReference type="EMBL" id="PAV78499.1"/>
    </source>
</evidence>
<dbReference type="SMART" id="SM00399">
    <property type="entry name" value="ZnF_C4"/>
    <property type="match status" value="1"/>
</dbReference>
<evidence type="ECO:0000256" key="11">
    <source>
        <dbReference type="ARBA" id="ARBA00037512"/>
    </source>
</evidence>
<comment type="function">
    <text evidence="11">Orphan nuclear receptor.</text>
</comment>
<dbReference type="STRING" id="2018661.A0A2A2KXD9"/>
<evidence type="ECO:0008006" key="17">
    <source>
        <dbReference type="Google" id="ProtNLM"/>
    </source>
</evidence>
<evidence type="ECO:0000256" key="2">
    <source>
        <dbReference type="ARBA" id="ARBA00005993"/>
    </source>
</evidence>
<evidence type="ECO:0000256" key="7">
    <source>
        <dbReference type="ARBA" id="ARBA00023125"/>
    </source>
</evidence>
<keyword evidence="10" id="KW-0539">Nucleus</keyword>
<keyword evidence="4" id="KW-0863">Zinc-finger</keyword>
<evidence type="ECO:0000313" key="16">
    <source>
        <dbReference type="Proteomes" id="UP000218231"/>
    </source>
</evidence>
<organism evidence="15 16">
    <name type="scientific">Diploscapter pachys</name>
    <dbReference type="NCBI Taxonomy" id="2018661"/>
    <lineage>
        <taxon>Eukaryota</taxon>
        <taxon>Metazoa</taxon>
        <taxon>Ecdysozoa</taxon>
        <taxon>Nematoda</taxon>
        <taxon>Chromadorea</taxon>
        <taxon>Rhabditida</taxon>
        <taxon>Rhabditina</taxon>
        <taxon>Rhabditomorpha</taxon>
        <taxon>Rhabditoidea</taxon>
        <taxon>Rhabditidae</taxon>
        <taxon>Diploscapter</taxon>
    </lineage>
</organism>
<evidence type="ECO:0000256" key="10">
    <source>
        <dbReference type="ARBA" id="ARBA00023242"/>
    </source>
</evidence>
<evidence type="ECO:0000259" key="14">
    <source>
        <dbReference type="PROSITE" id="PS51843"/>
    </source>
</evidence>
<feature type="region of interest" description="Disordered" evidence="12">
    <location>
        <begin position="372"/>
        <end position="433"/>
    </location>
</feature>
<dbReference type="PRINTS" id="PR00047">
    <property type="entry name" value="STROIDFINGER"/>
</dbReference>
<dbReference type="EMBL" id="LIAE01007551">
    <property type="protein sequence ID" value="PAV78499.1"/>
    <property type="molecule type" value="Genomic_DNA"/>
</dbReference>
<dbReference type="SUPFAM" id="SSF48508">
    <property type="entry name" value="Nuclear receptor ligand-binding domain"/>
    <property type="match status" value="1"/>
</dbReference>
<dbReference type="InterPro" id="IPR000536">
    <property type="entry name" value="Nucl_hrmn_rcpt_lig-bd"/>
</dbReference>
<sequence length="882" mass="99774">MSIPTTSSDLSGQLKKASEAAEACKVCGDENGKVHYGIVTCFGCKGFFRRTVKRQIEYTCRKSGNCTVDKLERNACRHCRYKKCLEVGMDPKAVRPDRDSTQRANLGRPKKKAPEEEREVGAGDGCMEPKEVYPLSLPSVRAIFSNINLLQGKRNEMRYDSIREVIEPELPRILHRRIIAMIDWTYQLFELMDYKNYEDAVELVRYGFAPMTVFTFCSNTARMTKRLDIISLNTFGYIQRDSYKNHFANNLAERCLDDLIEPLREFSLQEEEISLLKSIIALNPLIKGLSREGKAEILKLRNRLYETLYYVSRELHPNETASSRFGNLLMFMPIVMRIGETLVENVMSLYKQCKIGDMLLVDVLKGMKIKHYEPTPNVEPMPKDDDDDDVICVSPQRTPTSSSSSTTKSPGSSSSNAQTPSSSCKGELRHNSLKSPPEITAAQSSAPIAIQAHPNLAPSSSMPHDVLDTDLELALDYINDTSQIPNFNNPNFPQVQATPVHTNVQQLSRRSSLPYELDGHYSGPPTSSHNKSPSFFYSNQADTSYHPNQYQTQQTNYSNNTRHRPYYTIGKTSYQIPQKQMTNLQSDAQKNPTPGISNSGVYEIHYSMDNQHSEHNANEYQTMNQPVTTTTGQYFGDSEYTWSFNSPITQSNPQIPMVHAAAGANSHNSAIDYNCPQNSDFCFSPRKIIHGIFALRRGDEPGTGSRQQTMRTLILLGLVLAVTLCFVKADEPAKETGVEAAKPLEISESRDSGVIRTFKSRAARAKKAAKLRRARAIKARKARALRARKARLARLARWRKARAARLAKWRKARAVRRTKAIKARKFAQKRKQLRLKALRAKRAKAARFAKARRVAHRRKLLAKRKAAAHHRKARKANRKAHH</sequence>
<comment type="subcellular location">
    <subcellularLocation>
        <location evidence="1">Nucleus</location>
    </subcellularLocation>
</comment>
<evidence type="ECO:0000256" key="12">
    <source>
        <dbReference type="SAM" id="MobiDB-lite"/>
    </source>
</evidence>
<comment type="similarity">
    <text evidence="2">Belongs to the nuclear hormone receptor family.</text>
</comment>
<feature type="region of interest" description="Disordered" evidence="12">
    <location>
        <begin position="95"/>
        <end position="122"/>
    </location>
</feature>
<dbReference type="SUPFAM" id="SSF57716">
    <property type="entry name" value="Glucocorticoid receptor-like (DNA-binding domain)"/>
    <property type="match status" value="1"/>
</dbReference>
<reference evidence="15 16" key="1">
    <citation type="journal article" date="2017" name="Curr. Biol.">
        <title>Genome architecture and evolution of a unichromosomal asexual nematode.</title>
        <authorList>
            <person name="Fradin H."/>
            <person name="Zegar C."/>
            <person name="Gutwein M."/>
            <person name="Lucas J."/>
            <person name="Kovtun M."/>
            <person name="Corcoran D."/>
            <person name="Baugh L.R."/>
            <person name="Kiontke K."/>
            <person name="Gunsalus K."/>
            <person name="Fitch D.H."/>
            <person name="Piano F."/>
        </authorList>
    </citation>
    <scope>NUCLEOTIDE SEQUENCE [LARGE SCALE GENOMIC DNA]</scope>
    <source>
        <strain evidence="15">PF1309</strain>
    </source>
</reference>
<dbReference type="CDD" id="cd06960">
    <property type="entry name" value="NR_DBD_HNF4A"/>
    <property type="match status" value="1"/>
</dbReference>
<keyword evidence="5" id="KW-0862">Zinc</keyword>
<protein>
    <recommendedName>
        <fullName evidence="17">Nuclear receptor domain-containing protein</fullName>
    </recommendedName>
</protein>
<proteinExistence type="inferred from homology"/>
<dbReference type="Proteomes" id="UP000218231">
    <property type="component" value="Unassembled WGS sequence"/>
</dbReference>
<keyword evidence="7" id="KW-0238">DNA-binding</keyword>
<dbReference type="InterPro" id="IPR052496">
    <property type="entry name" value="Orphan_Nuclear_Rcpt"/>
</dbReference>
<dbReference type="Gene3D" id="3.30.50.10">
    <property type="entry name" value="Erythroid Transcription Factor GATA-1, subunit A"/>
    <property type="match status" value="1"/>
</dbReference>
<dbReference type="PANTHER" id="PTHR47519:SF4">
    <property type="entry name" value="NUCLEAR HORMONE RECEPTOR FAMILY"/>
    <property type="match status" value="1"/>
</dbReference>
<evidence type="ECO:0000256" key="9">
    <source>
        <dbReference type="ARBA" id="ARBA00023170"/>
    </source>
</evidence>
<feature type="compositionally biased region" description="Basic and acidic residues" evidence="12">
    <location>
        <begin position="112"/>
        <end position="122"/>
    </location>
</feature>
<dbReference type="OrthoDB" id="5771769at2759"/>
<dbReference type="Pfam" id="PF00105">
    <property type="entry name" value="zf-C4"/>
    <property type="match status" value="1"/>
</dbReference>
<dbReference type="PROSITE" id="PS51843">
    <property type="entry name" value="NR_LBD"/>
    <property type="match status" value="1"/>
</dbReference>
<dbReference type="FunFam" id="3.30.50.10:FF:000030">
    <property type="entry name" value="Nuclear Hormone Receptor family"/>
    <property type="match status" value="1"/>
</dbReference>
<dbReference type="PANTHER" id="PTHR47519">
    <property type="entry name" value="NUCLEAR HORMONE RECEPTOR FAMILY MEMBER NHR-31-RELATED"/>
    <property type="match status" value="1"/>
</dbReference>
<dbReference type="GO" id="GO:0005634">
    <property type="term" value="C:nucleus"/>
    <property type="evidence" value="ECO:0007669"/>
    <property type="project" value="UniProtKB-SubCell"/>
</dbReference>
<dbReference type="InterPro" id="IPR001628">
    <property type="entry name" value="Znf_hrmn_rcpt"/>
</dbReference>
<dbReference type="Gene3D" id="1.10.565.10">
    <property type="entry name" value="Retinoid X Receptor"/>
    <property type="match status" value="1"/>
</dbReference>
<dbReference type="InterPro" id="IPR035500">
    <property type="entry name" value="NHR-like_dom_sf"/>
</dbReference>
<gene>
    <name evidence="15" type="ORF">WR25_09554</name>
</gene>
<dbReference type="PROSITE" id="PS51030">
    <property type="entry name" value="NUCLEAR_REC_DBD_2"/>
    <property type="match status" value="1"/>
</dbReference>